<accession>A0A2B4SQV8</accession>
<feature type="compositionally biased region" description="Low complexity" evidence="1">
    <location>
        <begin position="202"/>
        <end position="212"/>
    </location>
</feature>
<dbReference type="CDD" id="cd01650">
    <property type="entry name" value="RT_nLTR_like"/>
    <property type="match status" value="1"/>
</dbReference>
<evidence type="ECO:0000259" key="3">
    <source>
        <dbReference type="PROSITE" id="PS50878"/>
    </source>
</evidence>
<dbReference type="Proteomes" id="UP000225706">
    <property type="component" value="Unassembled WGS sequence"/>
</dbReference>
<keyword evidence="2" id="KW-0732">Signal</keyword>
<dbReference type="InterPro" id="IPR043502">
    <property type="entry name" value="DNA/RNA_pol_sf"/>
</dbReference>
<protein>
    <submittedName>
        <fullName evidence="4">LINE-1 reverse transcriptase-like</fullName>
    </submittedName>
</protein>
<feature type="region of interest" description="Disordered" evidence="1">
    <location>
        <begin position="184"/>
        <end position="229"/>
    </location>
</feature>
<keyword evidence="5" id="KW-1185">Reference proteome</keyword>
<dbReference type="OrthoDB" id="5964969at2759"/>
<reference evidence="5" key="1">
    <citation type="journal article" date="2017" name="bioRxiv">
        <title>Comparative analysis of the genomes of Stylophora pistillata and Acropora digitifera provides evidence for extensive differences between species of corals.</title>
        <authorList>
            <person name="Voolstra C.R."/>
            <person name="Li Y."/>
            <person name="Liew Y.J."/>
            <person name="Baumgarten S."/>
            <person name="Zoccola D."/>
            <person name="Flot J.-F."/>
            <person name="Tambutte S."/>
            <person name="Allemand D."/>
            <person name="Aranda M."/>
        </authorList>
    </citation>
    <scope>NUCLEOTIDE SEQUENCE [LARGE SCALE GENOMIC DNA]</scope>
</reference>
<evidence type="ECO:0000256" key="1">
    <source>
        <dbReference type="SAM" id="MobiDB-lite"/>
    </source>
</evidence>
<evidence type="ECO:0000256" key="2">
    <source>
        <dbReference type="SAM" id="SignalP"/>
    </source>
</evidence>
<feature type="signal peptide" evidence="2">
    <location>
        <begin position="1"/>
        <end position="16"/>
    </location>
</feature>
<comment type="caution">
    <text evidence="4">The sequence shown here is derived from an EMBL/GenBank/DDBJ whole genome shotgun (WGS) entry which is preliminary data.</text>
</comment>
<keyword evidence="4" id="KW-0695">RNA-directed DNA polymerase</keyword>
<proteinExistence type="predicted"/>
<sequence length="537" mass="59628">MRSILFMLLWLCHVRAQESAGQKAHFQVEDKSGDLKILATKDQAKVTAQADSVQVVVKPGTAEYPVLKSDKPVVHVTQAGWNSISFRKSKISRRKMPVSSQVKKKHHVNNSKKPMVHLNTVANKQGRITLKRGPYFIKTNNLKRKHEKQSLQSVSGSKKSDVKYGGFQVLGNAGKLKMHVTKDETTLSSESGGVDISLNKQSSSSAKSSKASNQRTFDVHRPQKFTEESADKTVHIATDPGPKSPHISHESPYGVNDCTKLDSVMRTVTEVMEALSNIDPSKAGGPDDIPGSLFKHTAVEIAPSLCRLFNMSLSTGSFPANWKRVDIAPVFKKGDPTLAENYWPISLLCIVSKVMERCVFNHCYRHLSSFLHQLQHSFQPGKSTETQLVEVYHDILDKLANGQEVDVIHLDLSKAFDKVPHRLLLSKLQLLGISGPVLLWFSSYLSDRYQRVVVDSISSDWLPVTSGVPRGSILGSLLFLVFINDMSCSITHGSKLGLFAADSKLYRPIVSNRCASLLQADLDNSKTWCDVFQHKQM</sequence>
<feature type="compositionally biased region" description="Basic and acidic residues" evidence="1">
    <location>
        <begin position="217"/>
        <end position="229"/>
    </location>
</feature>
<keyword evidence="4" id="KW-0548">Nucleotidyltransferase</keyword>
<feature type="chain" id="PRO_5012157087" evidence="2">
    <location>
        <begin position="17"/>
        <end position="537"/>
    </location>
</feature>
<dbReference type="PANTHER" id="PTHR33332">
    <property type="entry name" value="REVERSE TRANSCRIPTASE DOMAIN-CONTAINING PROTEIN"/>
    <property type="match status" value="1"/>
</dbReference>
<organism evidence="4 5">
    <name type="scientific">Stylophora pistillata</name>
    <name type="common">Smooth cauliflower coral</name>
    <dbReference type="NCBI Taxonomy" id="50429"/>
    <lineage>
        <taxon>Eukaryota</taxon>
        <taxon>Metazoa</taxon>
        <taxon>Cnidaria</taxon>
        <taxon>Anthozoa</taxon>
        <taxon>Hexacorallia</taxon>
        <taxon>Scleractinia</taxon>
        <taxon>Astrocoeniina</taxon>
        <taxon>Pocilloporidae</taxon>
        <taxon>Stylophora</taxon>
    </lineage>
</organism>
<dbReference type="Pfam" id="PF00078">
    <property type="entry name" value="RVT_1"/>
    <property type="match status" value="1"/>
</dbReference>
<feature type="domain" description="Reverse transcriptase" evidence="3">
    <location>
        <begin position="311"/>
        <end position="537"/>
    </location>
</feature>
<dbReference type="GO" id="GO:0003964">
    <property type="term" value="F:RNA-directed DNA polymerase activity"/>
    <property type="evidence" value="ECO:0007669"/>
    <property type="project" value="UniProtKB-KW"/>
</dbReference>
<gene>
    <name evidence="4" type="ORF">AWC38_SpisGene3730</name>
</gene>
<dbReference type="PROSITE" id="PS50878">
    <property type="entry name" value="RT_POL"/>
    <property type="match status" value="1"/>
</dbReference>
<evidence type="ECO:0000313" key="5">
    <source>
        <dbReference type="Proteomes" id="UP000225706"/>
    </source>
</evidence>
<dbReference type="AlphaFoldDB" id="A0A2B4SQV8"/>
<keyword evidence="4" id="KW-0808">Transferase</keyword>
<name>A0A2B4SQV8_STYPI</name>
<dbReference type="SUPFAM" id="SSF56672">
    <property type="entry name" value="DNA/RNA polymerases"/>
    <property type="match status" value="1"/>
</dbReference>
<dbReference type="InterPro" id="IPR000477">
    <property type="entry name" value="RT_dom"/>
</dbReference>
<evidence type="ECO:0000313" key="4">
    <source>
        <dbReference type="EMBL" id="PFX31453.1"/>
    </source>
</evidence>
<dbReference type="EMBL" id="LSMT01000035">
    <property type="protein sequence ID" value="PFX31453.1"/>
    <property type="molecule type" value="Genomic_DNA"/>
</dbReference>